<dbReference type="Proteomes" id="UP001235840">
    <property type="component" value="Unassembled WGS sequence"/>
</dbReference>
<dbReference type="SUPFAM" id="SSF52833">
    <property type="entry name" value="Thioredoxin-like"/>
    <property type="match status" value="1"/>
</dbReference>
<dbReference type="PANTHER" id="PTHR31902:SF22">
    <property type="entry name" value="SLL1203 PROTEIN"/>
    <property type="match status" value="1"/>
</dbReference>
<evidence type="ECO:0000313" key="1">
    <source>
        <dbReference type="EMBL" id="MDQ0165622.1"/>
    </source>
</evidence>
<reference evidence="1 2" key="1">
    <citation type="submission" date="2023-07" db="EMBL/GenBank/DDBJ databases">
        <title>Genomic Encyclopedia of Type Strains, Phase IV (KMG-IV): sequencing the most valuable type-strain genomes for metagenomic binning, comparative biology and taxonomic classification.</title>
        <authorList>
            <person name="Goeker M."/>
        </authorList>
    </citation>
    <scope>NUCLEOTIDE SEQUENCE [LARGE SCALE GENOMIC DNA]</scope>
    <source>
        <strain evidence="1 2">DSM 12751</strain>
    </source>
</reference>
<dbReference type="Gene3D" id="3.40.30.10">
    <property type="entry name" value="Glutaredoxin"/>
    <property type="match status" value="1"/>
</dbReference>
<proteinExistence type="predicted"/>
<dbReference type="CDD" id="cd03062">
    <property type="entry name" value="TRX_Fd_Sucrase"/>
    <property type="match status" value="1"/>
</dbReference>
<evidence type="ECO:0008006" key="3">
    <source>
        <dbReference type="Google" id="ProtNLM"/>
    </source>
</evidence>
<dbReference type="EMBL" id="JAUSTY010000005">
    <property type="protein sequence ID" value="MDQ0165622.1"/>
    <property type="molecule type" value="Genomic_DNA"/>
</dbReference>
<organism evidence="1 2">
    <name type="scientific">Caldalkalibacillus horti</name>
    <dbReference type="NCBI Taxonomy" id="77523"/>
    <lineage>
        <taxon>Bacteria</taxon>
        <taxon>Bacillati</taxon>
        <taxon>Bacillota</taxon>
        <taxon>Bacilli</taxon>
        <taxon>Bacillales</taxon>
        <taxon>Bacillaceae</taxon>
        <taxon>Caldalkalibacillus</taxon>
    </lineage>
</organism>
<evidence type="ECO:0000313" key="2">
    <source>
        <dbReference type="Proteomes" id="UP001235840"/>
    </source>
</evidence>
<gene>
    <name evidence="1" type="ORF">J2S11_001523</name>
</gene>
<dbReference type="Pfam" id="PF06999">
    <property type="entry name" value="Suc_Fer-like"/>
    <property type="match status" value="1"/>
</dbReference>
<dbReference type="InterPro" id="IPR009737">
    <property type="entry name" value="Aim32/Apd1-like"/>
</dbReference>
<dbReference type="PANTHER" id="PTHR31902">
    <property type="entry name" value="ACTIN PATCHES DISTAL PROTEIN 1"/>
    <property type="match status" value="1"/>
</dbReference>
<comment type="caution">
    <text evidence="1">The sequence shown here is derived from an EMBL/GenBank/DDBJ whole genome shotgun (WGS) entry which is preliminary data.</text>
</comment>
<accession>A0ABT9VXA4</accession>
<protein>
    <recommendedName>
        <fullName evidence="3">Sucrase ferredoxin</fullName>
    </recommendedName>
</protein>
<keyword evidence="2" id="KW-1185">Reference proteome</keyword>
<name>A0ABT9VXA4_9BACI</name>
<dbReference type="RefSeq" id="WP_307392911.1">
    <property type="nucleotide sequence ID" value="NZ_BAAADK010000011.1"/>
</dbReference>
<dbReference type="InterPro" id="IPR010350">
    <property type="entry name" value="Aim32/Apd1-like_bac"/>
</dbReference>
<dbReference type="PIRSF" id="PIRSF035042">
    <property type="entry name" value="UCP035042_thirdx"/>
    <property type="match status" value="1"/>
</dbReference>
<dbReference type="InterPro" id="IPR036249">
    <property type="entry name" value="Thioredoxin-like_sf"/>
</dbReference>
<sequence length="335" mass="38458">MADTRNEQYDQISGEVEKNYCSLISRQSNEDPIGSASSHERYVFVEVPTPWEYKVEESKHYPQGLVEAWSSAVKKEGTGQKPPRLLSITSDRIQAPAGFRRIIYYSRTTFPLAYFEKREYLVLEEQVIELILSLLNQNNEKLHQFEANQVTEEYRDLFICTHGSHDRCCGKFGYPMYQEIDEKYASNPSLSLRAWRTSHFGGHRHAPTIIDLPEGRYWAQLRPDLLPALIERKGEATQLARHYRGWGAITAFEQVAEREIFMKEGWSWIGYQKQSTILEADEMKATIRIDYSTTDQATSGAYEAEIQIGDTVTVGGCGLESFEARQFVVKSLVKV</sequence>